<protein>
    <submittedName>
        <fullName evidence="1">Uncharacterized protein</fullName>
    </submittedName>
</protein>
<dbReference type="Proteomes" id="UP000266861">
    <property type="component" value="Unassembled WGS sequence"/>
</dbReference>
<gene>
    <name evidence="1" type="ORF">Glove_117g431</name>
</gene>
<comment type="caution">
    <text evidence="1">The sequence shown here is derived from an EMBL/GenBank/DDBJ whole genome shotgun (WGS) entry which is preliminary data.</text>
</comment>
<dbReference type="AlphaFoldDB" id="A0A397J4Y8"/>
<sequence length="256" mass="28613">MMGHFVPRLIWILDIGSNNSESGDCYCVKFGLTGFLSSTGVLVLVTAHRLHELVFVKYIFLGEVTRGYRQNFAKVVRKTEKKDLKLVVVWAIGVYPVDREDNEIEIVLFVPINPKESDPETQVIFEKDGFIQLAERLCLGIMEMTVSVSTGLTILDKAPNLNKCPLKVSLVGVPQDRDGWFYSVSGKIVPGHYGGVKRPKMTVSVSTGLTILDKAPNLNKCPLKVSLVGVPQDRDGAIFYYDIPMTDQKIWFLTTK</sequence>
<proteinExistence type="predicted"/>
<evidence type="ECO:0000313" key="2">
    <source>
        <dbReference type="Proteomes" id="UP000266861"/>
    </source>
</evidence>
<dbReference type="EMBL" id="PQFF01000109">
    <property type="protein sequence ID" value="RHZ81778.1"/>
    <property type="molecule type" value="Genomic_DNA"/>
</dbReference>
<evidence type="ECO:0000313" key="1">
    <source>
        <dbReference type="EMBL" id="RHZ81778.1"/>
    </source>
</evidence>
<name>A0A397J4Y8_9GLOM</name>
<accession>A0A397J4Y8</accession>
<keyword evidence="2" id="KW-1185">Reference proteome</keyword>
<organism evidence="1 2">
    <name type="scientific">Diversispora epigaea</name>
    <dbReference type="NCBI Taxonomy" id="1348612"/>
    <lineage>
        <taxon>Eukaryota</taxon>
        <taxon>Fungi</taxon>
        <taxon>Fungi incertae sedis</taxon>
        <taxon>Mucoromycota</taxon>
        <taxon>Glomeromycotina</taxon>
        <taxon>Glomeromycetes</taxon>
        <taxon>Diversisporales</taxon>
        <taxon>Diversisporaceae</taxon>
        <taxon>Diversispora</taxon>
    </lineage>
</organism>
<reference evidence="1 2" key="1">
    <citation type="submission" date="2018-08" db="EMBL/GenBank/DDBJ databases">
        <title>Genome and evolution of the arbuscular mycorrhizal fungus Diversispora epigaea (formerly Glomus versiforme) and its bacterial endosymbionts.</title>
        <authorList>
            <person name="Sun X."/>
            <person name="Fei Z."/>
            <person name="Harrison M."/>
        </authorList>
    </citation>
    <scope>NUCLEOTIDE SEQUENCE [LARGE SCALE GENOMIC DNA]</scope>
    <source>
        <strain evidence="1 2">IT104</strain>
    </source>
</reference>
<dbReference type="OrthoDB" id="2384052at2759"/>